<keyword evidence="1" id="KW-0472">Membrane</keyword>
<evidence type="ECO:0000313" key="2">
    <source>
        <dbReference type="EMBL" id="KAI5399032.1"/>
    </source>
</evidence>
<evidence type="ECO:0000256" key="1">
    <source>
        <dbReference type="SAM" id="Phobius"/>
    </source>
</evidence>
<proteinExistence type="predicted"/>
<keyword evidence="3" id="KW-1185">Reference proteome</keyword>
<dbReference type="AlphaFoldDB" id="A0A9D4WCH3"/>
<reference evidence="2 3" key="1">
    <citation type="journal article" date="2022" name="Nat. Genet.">
        <title>Improved pea reference genome and pan-genome highlight genomic features and evolutionary characteristics.</title>
        <authorList>
            <person name="Yang T."/>
            <person name="Liu R."/>
            <person name="Luo Y."/>
            <person name="Hu S."/>
            <person name="Wang D."/>
            <person name="Wang C."/>
            <person name="Pandey M.K."/>
            <person name="Ge S."/>
            <person name="Xu Q."/>
            <person name="Li N."/>
            <person name="Li G."/>
            <person name="Huang Y."/>
            <person name="Saxena R.K."/>
            <person name="Ji Y."/>
            <person name="Li M."/>
            <person name="Yan X."/>
            <person name="He Y."/>
            <person name="Liu Y."/>
            <person name="Wang X."/>
            <person name="Xiang C."/>
            <person name="Varshney R.K."/>
            <person name="Ding H."/>
            <person name="Gao S."/>
            <person name="Zong X."/>
        </authorList>
    </citation>
    <scope>NUCLEOTIDE SEQUENCE [LARGE SCALE GENOMIC DNA]</scope>
    <source>
        <strain evidence="2 3">cv. Zhongwan 6</strain>
    </source>
</reference>
<keyword evidence="1" id="KW-0812">Transmembrane</keyword>
<name>A0A9D4WCH3_PEA</name>
<dbReference type="Proteomes" id="UP001058974">
    <property type="component" value="Chromosome 6"/>
</dbReference>
<dbReference type="EMBL" id="JAMSHJ010000006">
    <property type="protein sequence ID" value="KAI5399032.1"/>
    <property type="molecule type" value="Genomic_DNA"/>
</dbReference>
<keyword evidence="1" id="KW-1133">Transmembrane helix</keyword>
<accession>A0A9D4WCH3</accession>
<sequence length="210" mass="24418">MQTFIFYFKMYALNTKHSQQRFSEVYLSGLVMWVIMADAGTYVCYIFSFFYNDDFNGESIFFKKSQKVIKRNSLNLPLPLLANLPRSNLLLFQDDFSTSNHSSISGSSVEVLMEIADSFYSKVMSYDHSFIEEVDISRLRSLKNISSTRNEDDVVLEPCIPRERVCIVHPKGVKDEYFHFYDGVLDNFKIHLPFTDFESDLLRTLNISPS</sequence>
<protein>
    <submittedName>
        <fullName evidence="2">Uncharacterized protein</fullName>
    </submittedName>
</protein>
<gene>
    <name evidence="2" type="ORF">KIW84_064412</name>
</gene>
<evidence type="ECO:0000313" key="3">
    <source>
        <dbReference type="Proteomes" id="UP001058974"/>
    </source>
</evidence>
<feature type="transmembrane region" description="Helical" evidence="1">
    <location>
        <begin position="25"/>
        <end position="51"/>
    </location>
</feature>
<organism evidence="2 3">
    <name type="scientific">Pisum sativum</name>
    <name type="common">Garden pea</name>
    <name type="synonym">Lathyrus oleraceus</name>
    <dbReference type="NCBI Taxonomy" id="3888"/>
    <lineage>
        <taxon>Eukaryota</taxon>
        <taxon>Viridiplantae</taxon>
        <taxon>Streptophyta</taxon>
        <taxon>Embryophyta</taxon>
        <taxon>Tracheophyta</taxon>
        <taxon>Spermatophyta</taxon>
        <taxon>Magnoliopsida</taxon>
        <taxon>eudicotyledons</taxon>
        <taxon>Gunneridae</taxon>
        <taxon>Pentapetalae</taxon>
        <taxon>rosids</taxon>
        <taxon>fabids</taxon>
        <taxon>Fabales</taxon>
        <taxon>Fabaceae</taxon>
        <taxon>Papilionoideae</taxon>
        <taxon>50 kb inversion clade</taxon>
        <taxon>NPAAA clade</taxon>
        <taxon>Hologalegina</taxon>
        <taxon>IRL clade</taxon>
        <taxon>Fabeae</taxon>
        <taxon>Lathyrus</taxon>
    </lineage>
</organism>
<dbReference type="Gramene" id="Psat06G0441200-T1">
    <property type="protein sequence ID" value="KAI5399032.1"/>
    <property type="gene ID" value="KIW84_064412"/>
</dbReference>
<comment type="caution">
    <text evidence="2">The sequence shown here is derived from an EMBL/GenBank/DDBJ whole genome shotgun (WGS) entry which is preliminary data.</text>
</comment>